<dbReference type="RefSeq" id="WP_183541356.1">
    <property type="nucleotide sequence ID" value="NZ_BMQT01000001.1"/>
</dbReference>
<protein>
    <submittedName>
        <fullName evidence="2">Uncharacterized protein</fullName>
    </submittedName>
</protein>
<evidence type="ECO:0000313" key="2">
    <source>
        <dbReference type="EMBL" id="MBB3087260.1"/>
    </source>
</evidence>
<comment type="caution">
    <text evidence="2">The sequence shown here is derived from an EMBL/GenBank/DDBJ whole genome shotgun (WGS) entry which is preliminary data.</text>
</comment>
<keyword evidence="1" id="KW-0812">Transmembrane</keyword>
<gene>
    <name evidence="2" type="ORF">FHS12_000183</name>
</gene>
<dbReference type="Proteomes" id="UP000577707">
    <property type="component" value="Unassembled WGS sequence"/>
</dbReference>
<sequence>MSDLIYILLTLMCFTGLALLVGLIDRRLGSAEAAADDVPAADETAGVNVPHDNFIPGAAR</sequence>
<feature type="transmembrane region" description="Helical" evidence="1">
    <location>
        <begin position="6"/>
        <end position="24"/>
    </location>
</feature>
<dbReference type="AlphaFoldDB" id="A0A7W5A0L7"/>
<evidence type="ECO:0000256" key="1">
    <source>
        <dbReference type="SAM" id="Phobius"/>
    </source>
</evidence>
<keyword evidence="1" id="KW-0472">Membrane</keyword>
<proteinExistence type="predicted"/>
<name>A0A7W5A0L7_9ACTN</name>
<reference evidence="2 3" key="1">
    <citation type="submission" date="2020-08" db="EMBL/GenBank/DDBJ databases">
        <title>Genomic Encyclopedia of Type Strains, Phase III (KMG-III): the genomes of soil and plant-associated and newly described type strains.</title>
        <authorList>
            <person name="Whitman W."/>
        </authorList>
    </citation>
    <scope>NUCLEOTIDE SEQUENCE [LARGE SCALE GENOMIC DNA]</scope>
    <source>
        <strain evidence="2 3">CECT 3302</strain>
    </source>
</reference>
<dbReference type="EMBL" id="JACHXG010000001">
    <property type="protein sequence ID" value="MBB3087260.1"/>
    <property type="molecule type" value="Genomic_DNA"/>
</dbReference>
<keyword evidence="1" id="KW-1133">Transmembrane helix</keyword>
<accession>A0A7W5A0L7</accession>
<organism evidence="2 3">
    <name type="scientific">Nocardioides albus</name>
    <dbReference type="NCBI Taxonomy" id="1841"/>
    <lineage>
        <taxon>Bacteria</taxon>
        <taxon>Bacillati</taxon>
        <taxon>Actinomycetota</taxon>
        <taxon>Actinomycetes</taxon>
        <taxon>Propionibacteriales</taxon>
        <taxon>Nocardioidaceae</taxon>
        <taxon>Nocardioides</taxon>
    </lineage>
</organism>
<evidence type="ECO:0000313" key="3">
    <source>
        <dbReference type="Proteomes" id="UP000577707"/>
    </source>
</evidence>
<keyword evidence="3" id="KW-1185">Reference proteome</keyword>